<keyword evidence="2" id="KW-1185">Reference proteome</keyword>
<reference evidence="1 2" key="1">
    <citation type="submission" date="2019-03" db="EMBL/GenBank/DDBJ databases">
        <authorList>
            <person name="Kim M.K.M."/>
        </authorList>
    </citation>
    <scope>NUCLEOTIDE SEQUENCE [LARGE SCALE GENOMIC DNA]</scope>
    <source>
        <strain evidence="1 2">18JY15-6</strain>
    </source>
</reference>
<evidence type="ECO:0000313" key="1">
    <source>
        <dbReference type="EMBL" id="TCJ21643.1"/>
    </source>
</evidence>
<dbReference type="EMBL" id="SJZJ01000031">
    <property type="protein sequence ID" value="TCJ21643.1"/>
    <property type="molecule type" value="Genomic_DNA"/>
</dbReference>
<sequence>MFFENLSEHHIEGWGDITVRFLRDVEESFGRTTYSPGYVWNLLREAAPGTVSPEIRVFVASPPAVPSRDTTPTEAMPPRMLRNVLRQAMRDVSSAEARIRSSGWDGSTTPPAEALLRRHETTAFYILLCWEWSMSADVVADLSLDPAQPTAVVDWRDGESTVRVRWLKFRGGRTGVELMLADKPWRAGSLLRRLRDASAATRSCAEGDAIHNPWLYVPFRIGAGSRDPVPFPSSISPLSIHNPGGGRGLRAWCATVRGDGRTVDVDPFYDGGPDLSYRALRPSAKWARWAATGGGLLLSELVDDNTIETLSAHYLNNEIAMRDIGEAWAQVPSLAEEVARGLRPTAVDRAGTVLSGAPISSSDTAAALGVNHVGTSGCRNPENSPLSGEGAGRLCGQANRSCFACPNGVVSPDDVPALRAYLDLATKAHASLPPPTWELHWGLTVRWVRHVLPLLAPDWEDVAPSGTEMFDLGMEGGPA</sequence>
<dbReference type="OrthoDB" id="3353677at2"/>
<organism evidence="1 2">
    <name type="scientific">Nocardioides jejuensis</name>
    <dbReference type="NCBI Taxonomy" id="2502782"/>
    <lineage>
        <taxon>Bacteria</taxon>
        <taxon>Bacillati</taxon>
        <taxon>Actinomycetota</taxon>
        <taxon>Actinomycetes</taxon>
        <taxon>Propionibacteriales</taxon>
        <taxon>Nocardioidaceae</taxon>
        <taxon>Nocardioides</taxon>
    </lineage>
</organism>
<dbReference type="AlphaFoldDB" id="A0A4R1BUN9"/>
<comment type="caution">
    <text evidence="1">The sequence shown here is derived from an EMBL/GenBank/DDBJ whole genome shotgun (WGS) entry which is preliminary data.</text>
</comment>
<evidence type="ECO:0000313" key="2">
    <source>
        <dbReference type="Proteomes" id="UP000295453"/>
    </source>
</evidence>
<protein>
    <recommendedName>
        <fullName evidence="3">Integrase</fullName>
    </recommendedName>
</protein>
<accession>A0A4R1BUN9</accession>
<dbReference type="RefSeq" id="WP_131585390.1">
    <property type="nucleotide sequence ID" value="NZ_SJZJ01000031.1"/>
</dbReference>
<proteinExistence type="predicted"/>
<evidence type="ECO:0008006" key="3">
    <source>
        <dbReference type="Google" id="ProtNLM"/>
    </source>
</evidence>
<name>A0A4R1BUN9_9ACTN</name>
<dbReference type="Proteomes" id="UP000295453">
    <property type="component" value="Unassembled WGS sequence"/>
</dbReference>
<gene>
    <name evidence="1" type="ORF">EPD65_14540</name>
</gene>